<gene>
    <name evidence="1" type="ORF">CLA01_22200</name>
</gene>
<accession>A0A511YAB7</accession>
<dbReference type="AlphaFoldDB" id="A0A511YAB7"/>
<dbReference type="EMBL" id="BJYI01000007">
    <property type="protein sequence ID" value="GEN72148.1"/>
    <property type="molecule type" value="Genomic_DNA"/>
</dbReference>
<dbReference type="RefSeq" id="WP_111960830.1">
    <property type="nucleotide sequence ID" value="NZ_BJYI01000007.1"/>
</dbReference>
<evidence type="ECO:0000313" key="1">
    <source>
        <dbReference type="EMBL" id="GEN72148.1"/>
    </source>
</evidence>
<comment type="caution">
    <text evidence="1">The sequence shown here is derived from an EMBL/GenBank/DDBJ whole genome shotgun (WGS) entry which is preliminary data.</text>
</comment>
<evidence type="ECO:0000313" key="2">
    <source>
        <dbReference type="Proteomes" id="UP000321150"/>
    </source>
</evidence>
<organism evidence="1 2">
    <name type="scientific">Chryseobacterium lathyri</name>
    <dbReference type="NCBI Taxonomy" id="395933"/>
    <lineage>
        <taxon>Bacteria</taxon>
        <taxon>Pseudomonadati</taxon>
        <taxon>Bacteroidota</taxon>
        <taxon>Flavobacteriia</taxon>
        <taxon>Flavobacteriales</taxon>
        <taxon>Weeksellaceae</taxon>
        <taxon>Chryseobacterium group</taxon>
        <taxon>Chryseobacterium</taxon>
    </lineage>
</organism>
<reference evidence="1 2" key="1">
    <citation type="submission" date="2019-07" db="EMBL/GenBank/DDBJ databases">
        <title>Whole genome shotgun sequence of Chryseobacterium lathyri NBRC 105250.</title>
        <authorList>
            <person name="Hosoyama A."/>
            <person name="Uohara A."/>
            <person name="Ohji S."/>
            <person name="Ichikawa N."/>
        </authorList>
    </citation>
    <scope>NUCLEOTIDE SEQUENCE [LARGE SCALE GENOMIC DNA]</scope>
    <source>
        <strain evidence="1 2">NBRC 105250</strain>
    </source>
</reference>
<proteinExistence type="predicted"/>
<dbReference type="Proteomes" id="UP000321150">
    <property type="component" value="Unassembled WGS sequence"/>
</dbReference>
<dbReference type="OrthoDB" id="9954849at2"/>
<name>A0A511YAB7_9FLAO</name>
<protein>
    <submittedName>
        <fullName evidence="1">Uncharacterized protein</fullName>
    </submittedName>
</protein>
<sequence length="108" mass="12536">MTQTEIISKFTDKKIIGIVHDYYKNRLTINFDNNLNIIFEDCVLAFDSGVIKQIISFISFSGTLGMTLELKSMGLDPEKYNFIIFSKDITDYENKSELKIAYKKVKIY</sequence>